<organism evidence="1 2">
    <name type="scientific">Gossypium lobatum</name>
    <dbReference type="NCBI Taxonomy" id="34289"/>
    <lineage>
        <taxon>Eukaryota</taxon>
        <taxon>Viridiplantae</taxon>
        <taxon>Streptophyta</taxon>
        <taxon>Embryophyta</taxon>
        <taxon>Tracheophyta</taxon>
        <taxon>Spermatophyta</taxon>
        <taxon>Magnoliopsida</taxon>
        <taxon>eudicotyledons</taxon>
        <taxon>Gunneridae</taxon>
        <taxon>Pentapetalae</taxon>
        <taxon>rosids</taxon>
        <taxon>malvids</taxon>
        <taxon>Malvales</taxon>
        <taxon>Malvaceae</taxon>
        <taxon>Malvoideae</taxon>
        <taxon>Gossypium</taxon>
    </lineage>
</organism>
<accession>A0A7J8MPP6</accession>
<evidence type="ECO:0000313" key="2">
    <source>
        <dbReference type="Proteomes" id="UP000593572"/>
    </source>
</evidence>
<dbReference type="AlphaFoldDB" id="A0A7J8MPP6"/>
<gene>
    <name evidence="1" type="ORF">Golob_011411</name>
</gene>
<dbReference type="EMBL" id="JABEZX010000009">
    <property type="protein sequence ID" value="MBA0566606.1"/>
    <property type="molecule type" value="Genomic_DNA"/>
</dbReference>
<evidence type="ECO:0000313" key="1">
    <source>
        <dbReference type="EMBL" id="MBA0566606.1"/>
    </source>
</evidence>
<protein>
    <submittedName>
        <fullName evidence="1">Uncharacterized protein</fullName>
    </submittedName>
</protein>
<keyword evidence="2" id="KW-1185">Reference proteome</keyword>
<dbReference type="Proteomes" id="UP000593572">
    <property type="component" value="Unassembled WGS sequence"/>
</dbReference>
<reference evidence="1 2" key="1">
    <citation type="journal article" date="2019" name="Genome Biol. Evol.">
        <title>Insights into the evolution of the New World diploid cottons (Gossypium, subgenus Houzingenia) based on genome sequencing.</title>
        <authorList>
            <person name="Grover C.E."/>
            <person name="Arick M.A. 2nd"/>
            <person name="Thrash A."/>
            <person name="Conover J.L."/>
            <person name="Sanders W.S."/>
            <person name="Peterson D.G."/>
            <person name="Frelichowski J.E."/>
            <person name="Scheffler J.A."/>
            <person name="Scheffler B.E."/>
            <person name="Wendel J.F."/>
        </authorList>
    </citation>
    <scope>NUCLEOTIDE SEQUENCE [LARGE SCALE GENOMIC DNA]</scope>
    <source>
        <strain evidence="1">157</strain>
        <tissue evidence="1">Leaf</tissue>
    </source>
</reference>
<feature type="non-terminal residue" evidence="1">
    <location>
        <position position="38"/>
    </location>
</feature>
<name>A0A7J8MPP6_9ROSI</name>
<comment type="caution">
    <text evidence="1">The sequence shown here is derived from an EMBL/GenBank/DDBJ whole genome shotgun (WGS) entry which is preliminary data.</text>
</comment>
<proteinExistence type="predicted"/>
<sequence length="38" mass="4434">MTKGINKAEEDLDNLKIDYKKLRFSMKIVGFGKISESW</sequence>